<proteinExistence type="predicted"/>
<feature type="domain" description="NB-ARC" evidence="3">
    <location>
        <begin position="129"/>
        <end position="172"/>
    </location>
</feature>
<evidence type="ECO:0000256" key="2">
    <source>
        <dbReference type="SAM" id="Coils"/>
    </source>
</evidence>
<accession>A0A5J5NEM3</accession>
<organism evidence="4 5">
    <name type="scientific">Gossypium barbadense</name>
    <name type="common">Sea Island cotton</name>
    <name type="synonym">Hibiscus barbadensis</name>
    <dbReference type="NCBI Taxonomy" id="3634"/>
    <lineage>
        <taxon>Eukaryota</taxon>
        <taxon>Viridiplantae</taxon>
        <taxon>Streptophyta</taxon>
        <taxon>Embryophyta</taxon>
        <taxon>Tracheophyta</taxon>
        <taxon>Spermatophyta</taxon>
        <taxon>Magnoliopsida</taxon>
        <taxon>eudicotyledons</taxon>
        <taxon>Gunneridae</taxon>
        <taxon>Pentapetalae</taxon>
        <taxon>rosids</taxon>
        <taxon>malvids</taxon>
        <taxon>Malvales</taxon>
        <taxon>Malvaceae</taxon>
        <taxon>Malvoideae</taxon>
        <taxon>Gossypium</taxon>
    </lineage>
</organism>
<keyword evidence="2" id="KW-0175">Coiled coil</keyword>
<dbReference type="SUPFAM" id="SSF52540">
    <property type="entry name" value="P-loop containing nucleoside triphosphate hydrolases"/>
    <property type="match status" value="1"/>
</dbReference>
<name>A0A5J5NEM3_GOSBA</name>
<evidence type="ECO:0000313" key="4">
    <source>
        <dbReference type="EMBL" id="KAB1670883.1"/>
    </source>
</evidence>
<dbReference type="Pfam" id="PF00931">
    <property type="entry name" value="NB-ARC"/>
    <property type="match status" value="1"/>
</dbReference>
<sequence>MAEYVAPAAVEIVADQAKEYASPYLRYFFRYGEIVEDFKNQREALELKKERVKIRVDEAERQNELIHKDVDNWLTSAEKELKETQNLKDEIDRVKCFKWCPKWGWRYSLRIEFIRSTDFMHSKSSKSAFNQIMEAINAKGVNMIGLQGMPGVGKTTLAKEVGKHARDQKLFDKL</sequence>
<dbReference type="GO" id="GO:0043531">
    <property type="term" value="F:ADP binding"/>
    <property type="evidence" value="ECO:0007669"/>
    <property type="project" value="InterPro"/>
</dbReference>
<keyword evidence="5" id="KW-1185">Reference proteome</keyword>
<dbReference type="AlphaFoldDB" id="A0A5J5NEM3"/>
<dbReference type="Proteomes" id="UP000327439">
    <property type="component" value="Unassembled WGS sequence"/>
</dbReference>
<evidence type="ECO:0000259" key="3">
    <source>
        <dbReference type="Pfam" id="PF00931"/>
    </source>
</evidence>
<evidence type="ECO:0000256" key="1">
    <source>
        <dbReference type="ARBA" id="ARBA00022821"/>
    </source>
</evidence>
<dbReference type="InterPro" id="IPR050905">
    <property type="entry name" value="Plant_NBS-LRR"/>
</dbReference>
<evidence type="ECO:0000313" key="5">
    <source>
        <dbReference type="Proteomes" id="UP000327439"/>
    </source>
</evidence>
<dbReference type="Gene3D" id="3.40.50.300">
    <property type="entry name" value="P-loop containing nucleotide triphosphate hydrolases"/>
    <property type="match status" value="1"/>
</dbReference>
<gene>
    <name evidence="4" type="ORF">ES319_1Z128500v1</name>
</gene>
<dbReference type="EMBL" id="ML706307">
    <property type="protein sequence ID" value="KAB1670883.1"/>
    <property type="molecule type" value="Genomic_DNA"/>
</dbReference>
<dbReference type="InterPro" id="IPR027417">
    <property type="entry name" value="P-loop_NTPase"/>
</dbReference>
<protein>
    <recommendedName>
        <fullName evidence="3">NB-ARC domain-containing protein</fullName>
    </recommendedName>
</protein>
<dbReference type="PANTHER" id="PTHR33463">
    <property type="entry name" value="NB-ARC DOMAIN-CONTAINING PROTEIN-RELATED"/>
    <property type="match status" value="1"/>
</dbReference>
<reference evidence="5" key="1">
    <citation type="journal article" date="2020" name="Nat. Genet.">
        <title>Genomic diversifications of five Gossypium allopolyploid species and their impact on cotton improvement.</title>
        <authorList>
            <person name="Chen Z.J."/>
            <person name="Sreedasyam A."/>
            <person name="Ando A."/>
            <person name="Song Q."/>
            <person name="De Santiago L.M."/>
            <person name="Hulse-Kemp A.M."/>
            <person name="Ding M."/>
            <person name="Ye W."/>
            <person name="Kirkbride R.C."/>
            <person name="Jenkins J."/>
            <person name="Plott C."/>
            <person name="Lovell J."/>
            <person name="Lin Y.M."/>
            <person name="Vaughn R."/>
            <person name="Liu B."/>
            <person name="Simpson S."/>
            <person name="Scheffler B.E."/>
            <person name="Wen L."/>
            <person name="Saski C.A."/>
            <person name="Grover C.E."/>
            <person name="Hu G."/>
            <person name="Conover J.L."/>
            <person name="Carlson J.W."/>
            <person name="Shu S."/>
            <person name="Boston L.B."/>
            <person name="Williams M."/>
            <person name="Peterson D.G."/>
            <person name="McGee K."/>
            <person name="Jones D.C."/>
            <person name="Wendel J.F."/>
            <person name="Stelly D.M."/>
            <person name="Grimwood J."/>
            <person name="Schmutz J."/>
        </authorList>
    </citation>
    <scope>NUCLEOTIDE SEQUENCE [LARGE SCALE GENOMIC DNA]</scope>
    <source>
        <strain evidence="5">cv. 3-79</strain>
    </source>
</reference>
<dbReference type="InterPro" id="IPR002182">
    <property type="entry name" value="NB-ARC"/>
</dbReference>
<keyword evidence="1" id="KW-0611">Plant defense</keyword>
<feature type="coiled-coil region" evidence="2">
    <location>
        <begin position="35"/>
        <end position="94"/>
    </location>
</feature>
<dbReference type="PANTHER" id="PTHR33463:SF117">
    <property type="entry name" value="CC-NBS-LRR RESISTANCE PROTEIN"/>
    <property type="match status" value="1"/>
</dbReference>
<dbReference type="OrthoDB" id="993149at2759"/>